<evidence type="ECO:0000313" key="2">
    <source>
        <dbReference type="Proteomes" id="UP000436284"/>
    </source>
</evidence>
<dbReference type="EMBL" id="WUUK01000002">
    <property type="protein sequence ID" value="MXQ50945.1"/>
    <property type="molecule type" value="Genomic_DNA"/>
</dbReference>
<reference evidence="1 2" key="1">
    <citation type="submission" date="2019-12" db="EMBL/GenBank/DDBJ databases">
        <title>Salinicoccus cyprini sp. nov., isolated from gastro-intestinal tract of mirror carp, Cyprinus carpio var. specularis, collected from Gobind Sagar Reservoir, Himachal Pradesh, India.</title>
        <authorList>
            <person name="Talwar C."/>
            <person name="Singh A.K."/>
            <person name="Lal R."/>
            <person name="Negi R.K."/>
        </authorList>
    </citation>
    <scope>NUCLEOTIDE SEQUENCE [LARGE SCALE GENOMIC DNA]</scope>
    <source>
        <strain evidence="1 2">J-82</strain>
    </source>
</reference>
<dbReference type="RefSeq" id="WP_160654509.1">
    <property type="nucleotide sequence ID" value="NZ_JBHRWU010000001.1"/>
</dbReference>
<sequence length="191" mass="22376">MTKKAINLTLIISLLLVILIVIAYQTQPGTIEKHQSQLQIAYNDIDLRKNYYNALEELNSTNELLSSTTLRNRKEDKILELKRTVSESADVAFDFYQSSLHSEDNQYYFLNYSAMDYPLLVETLKDNHSMYIELIADHIPYRMEYEHRYHTESYEEYLEALTDAEEARTSNNTLQLNTSIDKMELATHSMN</sequence>
<protein>
    <submittedName>
        <fullName evidence="1">Uncharacterized protein</fullName>
    </submittedName>
</protein>
<gene>
    <name evidence="1" type="ORF">GQ671_06645</name>
</gene>
<keyword evidence="2" id="KW-1185">Reference proteome</keyword>
<evidence type="ECO:0000313" key="1">
    <source>
        <dbReference type="EMBL" id="MXQ50945.1"/>
    </source>
</evidence>
<dbReference type="Proteomes" id="UP000436284">
    <property type="component" value="Unassembled WGS sequence"/>
</dbReference>
<organism evidence="1 2">
    <name type="scientific">Salinicoccus hispanicus</name>
    <dbReference type="NCBI Taxonomy" id="157225"/>
    <lineage>
        <taxon>Bacteria</taxon>
        <taxon>Bacillati</taxon>
        <taxon>Bacillota</taxon>
        <taxon>Bacilli</taxon>
        <taxon>Bacillales</taxon>
        <taxon>Staphylococcaceae</taxon>
        <taxon>Salinicoccus</taxon>
    </lineage>
</organism>
<accession>A0A6N8U3F2</accession>
<comment type="caution">
    <text evidence="1">The sequence shown here is derived from an EMBL/GenBank/DDBJ whole genome shotgun (WGS) entry which is preliminary data.</text>
</comment>
<dbReference type="AlphaFoldDB" id="A0A6N8U3F2"/>
<proteinExistence type="predicted"/>
<name>A0A6N8U3F2_9STAP</name>